<gene>
    <name evidence="1" type="ORF">PHMEG_00019386</name>
</gene>
<proteinExistence type="predicted"/>
<protein>
    <submittedName>
        <fullName evidence="1">Uncharacterized protein</fullName>
    </submittedName>
</protein>
<accession>A0A225VSX6</accession>
<dbReference type="Proteomes" id="UP000198211">
    <property type="component" value="Unassembled WGS sequence"/>
</dbReference>
<organism evidence="1 2">
    <name type="scientific">Phytophthora megakarya</name>
    <dbReference type="NCBI Taxonomy" id="4795"/>
    <lineage>
        <taxon>Eukaryota</taxon>
        <taxon>Sar</taxon>
        <taxon>Stramenopiles</taxon>
        <taxon>Oomycota</taxon>
        <taxon>Peronosporomycetes</taxon>
        <taxon>Peronosporales</taxon>
        <taxon>Peronosporaceae</taxon>
        <taxon>Phytophthora</taxon>
    </lineage>
</organism>
<reference evidence="2" key="1">
    <citation type="submission" date="2017-03" db="EMBL/GenBank/DDBJ databases">
        <title>Phytopthora megakarya and P. palmivora, two closely related causual agents of cacao black pod achieved similar genome size and gene model numbers by different mechanisms.</title>
        <authorList>
            <person name="Ali S."/>
            <person name="Shao J."/>
            <person name="Larry D.J."/>
            <person name="Kronmiller B."/>
            <person name="Shen D."/>
            <person name="Strem M.D."/>
            <person name="Melnick R.L."/>
            <person name="Guiltinan M.J."/>
            <person name="Tyler B.M."/>
            <person name="Meinhardt L.W."/>
            <person name="Bailey B.A."/>
        </authorList>
    </citation>
    <scope>NUCLEOTIDE SEQUENCE [LARGE SCALE GENOMIC DNA]</scope>
    <source>
        <strain evidence="2">zdho120</strain>
    </source>
</reference>
<keyword evidence="2" id="KW-1185">Reference proteome</keyword>
<dbReference type="EMBL" id="NBNE01003267">
    <property type="protein sequence ID" value="OWZ08119.1"/>
    <property type="molecule type" value="Genomic_DNA"/>
</dbReference>
<evidence type="ECO:0000313" key="1">
    <source>
        <dbReference type="EMBL" id="OWZ08119.1"/>
    </source>
</evidence>
<comment type="caution">
    <text evidence="1">The sequence shown here is derived from an EMBL/GenBank/DDBJ whole genome shotgun (WGS) entry which is preliminary data.</text>
</comment>
<evidence type="ECO:0000313" key="2">
    <source>
        <dbReference type="Proteomes" id="UP000198211"/>
    </source>
</evidence>
<dbReference type="AlphaFoldDB" id="A0A225VSX6"/>
<sequence length="76" mass="8468">MNAIFFSDNAEDTGDTEPPIILLFVQIENQSEAFVLKPGPEVLAARKHAECLWATATVYNQHIPSTIKPLQAIRMD</sequence>
<name>A0A225VSX6_9STRA</name>